<evidence type="ECO:0000313" key="2">
    <source>
        <dbReference type="EMBL" id="KAK1746813.1"/>
    </source>
</evidence>
<evidence type="ECO:0000259" key="1">
    <source>
        <dbReference type="Pfam" id="PF18599"/>
    </source>
</evidence>
<protein>
    <recommendedName>
        <fullName evidence="1">Limiting CO2-inducible protein B/C beta carbonyic anhydrase domain-containing protein</fullName>
    </recommendedName>
</protein>
<dbReference type="EMBL" id="JATAAI010000003">
    <property type="protein sequence ID" value="KAK1746813.1"/>
    <property type="molecule type" value="Genomic_DNA"/>
</dbReference>
<proteinExistence type="predicted"/>
<dbReference type="AlphaFoldDB" id="A0AAD8YIC5"/>
<organism evidence="2 3">
    <name type="scientific">Skeletonema marinoi</name>
    <dbReference type="NCBI Taxonomy" id="267567"/>
    <lineage>
        <taxon>Eukaryota</taxon>
        <taxon>Sar</taxon>
        <taxon>Stramenopiles</taxon>
        <taxon>Ochrophyta</taxon>
        <taxon>Bacillariophyta</taxon>
        <taxon>Coscinodiscophyceae</taxon>
        <taxon>Thalassiosirophycidae</taxon>
        <taxon>Thalassiosirales</taxon>
        <taxon>Skeletonemataceae</taxon>
        <taxon>Skeletonema</taxon>
        <taxon>Skeletonema marinoi-dohrnii complex</taxon>
    </lineage>
</organism>
<gene>
    <name evidence="2" type="ORF">QTG54_002157</name>
</gene>
<feature type="domain" description="Limiting CO2-inducible protein B/C beta carbonyic anhydrase" evidence="1">
    <location>
        <begin position="71"/>
        <end position="118"/>
    </location>
</feature>
<dbReference type="InterPro" id="IPR040703">
    <property type="entry name" value="LCIB/C_CA"/>
</dbReference>
<reference evidence="2" key="1">
    <citation type="submission" date="2023-06" db="EMBL/GenBank/DDBJ databases">
        <title>Survivors Of The Sea: Transcriptome response of Skeletonema marinoi to long-term dormancy.</title>
        <authorList>
            <person name="Pinder M.I.M."/>
            <person name="Kourtchenko O."/>
            <person name="Robertson E.K."/>
            <person name="Larsson T."/>
            <person name="Maumus F."/>
            <person name="Osuna-Cruz C.M."/>
            <person name="Vancaester E."/>
            <person name="Stenow R."/>
            <person name="Vandepoele K."/>
            <person name="Ploug H."/>
            <person name="Bruchert V."/>
            <person name="Godhe A."/>
            <person name="Topel M."/>
        </authorList>
    </citation>
    <scope>NUCLEOTIDE SEQUENCE</scope>
    <source>
        <strain evidence="2">R05AC</strain>
    </source>
</reference>
<dbReference type="Proteomes" id="UP001224775">
    <property type="component" value="Unassembled WGS sequence"/>
</dbReference>
<keyword evidence="3" id="KW-1185">Reference proteome</keyword>
<comment type="caution">
    <text evidence="2">The sequence shown here is derived from an EMBL/GenBank/DDBJ whole genome shotgun (WGS) entry which is preliminary data.</text>
</comment>
<name>A0AAD8YIC5_9STRA</name>
<sequence>MNDLCAFNAASLDIQSTISSNGGITAAQIQDSIRKANEVVSIIRQNFPGAMGSILLIEISASFVITTQQIATVCPDEINHEHGDITDLFIENIGGGKVFHLGGLAGVPFTGKTGFGAIPLM</sequence>
<dbReference type="Pfam" id="PF18599">
    <property type="entry name" value="LCIB_C_CA"/>
    <property type="match status" value="1"/>
</dbReference>
<evidence type="ECO:0000313" key="3">
    <source>
        <dbReference type="Proteomes" id="UP001224775"/>
    </source>
</evidence>
<accession>A0AAD8YIC5</accession>